<keyword evidence="1" id="KW-1133">Transmembrane helix</keyword>
<reference evidence="2 3" key="1">
    <citation type="submission" date="2021-03" db="EMBL/GenBank/DDBJ databases">
        <title>Genomic Encyclopedia of Type Strains, Phase IV (KMG-IV): sequencing the most valuable type-strain genomes for metagenomic binning, comparative biology and taxonomic classification.</title>
        <authorList>
            <person name="Goeker M."/>
        </authorList>
    </citation>
    <scope>NUCLEOTIDE SEQUENCE [LARGE SCALE GENOMIC DNA]</scope>
    <source>
        <strain evidence="2 3">DSM 40526</strain>
    </source>
</reference>
<evidence type="ECO:0000313" key="3">
    <source>
        <dbReference type="Proteomes" id="UP001519310"/>
    </source>
</evidence>
<accession>A0ABS4L060</accession>
<organism evidence="2 3">
    <name type="scientific">Streptomyces avidinii</name>
    <dbReference type="NCBI Taxonomy" id="1895"/>
    <lineage>
        <taxon>Bacteria</taxon>
        <taxon>Bacillati</taxon>
        <taxon>Actinomycetota</taxon>
        <taxon>Actinomycetes</taxon>
        <taxon>Kitasatosporales</taxon>
        <taxon>Streptomycetaceae</taxon>
        <taxon>Streptomyces</taxon>
    </lineage>
</organism>
<dbReference type="Proteomes" id="UP001519310">
    <property type="component" value="Unassembled WGS sequence"/>
</dbReference>
<dbReference type="EMBL" id="JAGGLQ010000002">
    <property type="protein sequence ID" value="MBP2035300.1"/>
    <property type="molecule type" value="Genomic_DNA"/>
</dbReference>
<keyword evidence="1" id="KW-0812">Transmembrane</keyword>
<comment type="caution">
    <text evidence="2">The sequence shown here is derived from an EMBL/GenBank/DDBJ whole genome shotgun (WGS) entry which is preliminary data.</text>
</comment>
<gene>
    <name evidence="2" type="ORF">J2Z77_001087</name>
</gene>
<keyword evidence="3" id="KW-1185">Reference proteome</keyword>
<feature type="transmembrane region" description="Helical" evidence="1">
    <location>
        <begin position="189"/>
        <end position="209"/>
    </location>
</feature>
<name>A0ABS4L060_STRAV</name>
<sequence>MLGAFLGQTPGLFDRRFLLHLLLPSLGFCLSVSVVLAGSGLNIGQALRTWEGMSGSARALAGLALLLAAGLLASALSGCRTAICRLFEGYWTGFAAEAALRQGVAWHRRRCDALHRAPVSRDGALSRYPLPTRPEDFRPTRLGNVLRSAEQYPQVRYSMDAVVVWPRLYQILPDPMTATLAAARADLDAGLGLSVLCLLFGVVGAVEVLWEQGPWSWFLVLWWGGCFAAYLAYRSALAGASVYAQHVRVAFDLHRYDLIRQLGDEPPSSPEEERDYWYRLCQFWHRGIPRDHVRLPAASGSPLPAPVPDHTLRIPLPVSGYFWTLATALGVAGAVSLGLY</sequence>
<feature type="transmembrane region" description="Helical" evidence="1">
    <location>
        <begin position="320"/>
        <end position="339"/>
    </location>
</feature>
<feature type="transmembrane region" description="Helical" evidence="1">
    <location>
        <begin position="21"/>
        <end position="43"/>
    </location>
</feature>
<feature type="transmembrane region" description="Helical" evidence="1">
    <location>
        <begin position="55"/>
        <end position="76"/>
    </location>
</feature>
<keyword evidence="1" id="KW-0472">Membrane</keyword>
<evidence type="ECO:0000313" key="2">
    <source>
        <dbReference type="EMBL" id="MBP2035300.1"/>
    </source>
</evidence>
<proteinExistence type="predicted"/>
<feature type="transmembrane region" description="Helical" evidence="1">
    <location>
        <begin position="215"/>
        <end position="233"/>
    </location>
</feature>
<evidence type="ECO:0000256" key="1">
    <source>
        <dbReference type="SAM" id="Phobius"/>
    </source>
</evidence>
<dbReference type="RefSeq" id="WP_189968846.1">
    <property type="nucleotide sequence ID" value="NZ_BMVL01000005.1"/>
</dbReference>
<protein>
    <submittedName>
        <fullName evidence="2">Uncharacterized protein</fullName>
    </submittedName>
</protein>